<dbReference type="AlphaFoldDB" id="A0AAW0GR67"/>
<feature type="region of interest" description="Disordered" evidence="1">
    <location>
        <begin position="1"/>
        <end position="43"/>
    </location>
</feature>
<dbReference type="Proteomes" id="UP001385951">
    <property type="component" value="Unassembled WGS sequence"/>
</dbReference>
<sequence>MDKFVYVKKSSAVTSQTQGGKIEKGKQRPAPRFSPYDTNETRDKKYDYIQRRKENAEKMLAPLIKDGNAPTKAAITNRLLSSLSDEANPIT</sequence>
<dbReference type="EMBL" id="JASBNA010000001">
    <property type="protein sequence ID" value="KAK7695976.1"/>
    <property type="molecule type" value="Genomic_DNA"/>
</dbReference>
<gene>
    <name evidence="2" type="ORF">QCA50_000616</name>
</gene>
<keyword evidence="3" id="KW-1185">Reference proteome</keyword>
<evidence type="ECO:0000313" key="3">
    <source>
        <dbReference type="Proteomes" id="UP001385951"/>
    </source>
</evidence>
<evidence type="ECO:0000313" key="2">
    <source>
        <dbReference type="EMBL" id="KAK7695976.1"/>
    </source>
</evidence>
<name>A0AAW0GR67_9APHY</name>
<proteinExistence type="predicted"/>
<comment type="caution">
    <text evidence="2">The sequence shown here is derived from an EMBL/GenBank/DDBJ whole genome shotgun (WGS) entry which is preliminary data.</text>
</comment>
<protein>
    <submittedName>
        <fullName evidence="2">Uncharacterized protein</fullName>
    </submittedName>
</protein>
<reference evidence="2 3" key="1">
    <citation type="submission" date="2022-09" db="EMBL/GenBank/DDBJ databases">
        <authorList>
            <person name="Palmer J.M."/>
        </authorList>
    </citation>
    <scope>NUCLEOTIDE SEQUENCE [LARGE SCALE GENOMIC DNA]</scope>
    <source>
        <strain evidence="2 3">DSM 7382</strain>
    </source>
</reference>
<evidence type="ECO:0000256" key="1">
    <source>
        <dbReference type="SAM" id="MobiDB-lite"/>
    </source>
</evidence>
<accession>A0AAW0GR67</accession>
<organism evidence="2 3">
    <name type="scientific">Cerrena zonata</name>
    <dbReference type="NCBI Taxonomy" id="2478898"/>
    <lineage>
        <taxon>Eukaryota</taxon>
        <taxon>Fungi</taxon>
        <taxon>Dikarya</taxon>
        <taxon>Basidiomycota</taxon>
        <taxon>Agaricomycotina</taxon>
        <taxon>Agaricomycetes</taxon>
        <taxon>Polyporales</taxon>
        <taxon>Cerrenaceae</taxon>
        <taxon>Cerrena</taxon>
    </lineage>
</organism>